<dbReference type="OrthoDB" id="3698573at2"/>
<comment type="catalytic activity">
    <reaction evidence="4">
        <text>[phosphate](n) + H2O = [phosphate](n-1) + phosphate + H(+)</text>
        <dbReference type="Rhea" id="RHEA:21528"/>
        <dbReference type="Rhea" id="RHEA-COMP:9859"/>
        <dbReference type="Rhea" id="RHEA-COMP:14279"/>
        <dbReference type="ChEBI" id="CHEBI:15377"/>
        <dbReference type="ChEBI" id="CHEBI:15378"/>
        <dbReference type="ChEBI" id="CHEBI:16838"/>
        <dbReference type="ChEBI" id="CHEBI:43474"/>
        <dbReference type="EC" id="3.6.1.11"/>
    </reaction>
</comment>
<name>A0A1B2ELE2_9HYPH</name>
<dbReference type="InterPro" id="IPR050273">
    <property type="entry name" value="GppA/Ppx_hydrolase"/>
</dbReference>
<dbReference type="CDD" id="cd24052">
    <property type="entry name" value="ASKHA_NBD_HpPPX-GppA-like"/>
    <property type="match status" value="1"/>
</dbReference>
<dbReference type="SUPFAM" id="SSF53067">
    <property type="entry name" value="Actin-like ATPase domain"/>
    <property type="match status" value="2"/>
</dbReference>
<evidence type="ECO:0000259" key="7">
    <source>
        <dbReference type="Pfam" id="PF21697"/>
    </source>
</evidence>
<comment type="similarity">
    <text evidence="1">Belongs to the GppA/Ppx family.</text>
</comment>
<evidence type="ECO:0000313" key="8">
    <source>
        <dbReference type="EMBL" id="ANY80800.1"/>
    </source>
</evidence>
<dbReference type="InterPro" id="IPR048951">
    <property type="entry name" value="Ppx_C"/>
</dbReference>
<feature type="region of interest" description="Disordered" evidence="5">
    <location>
        <begin position="1"/>
        <end position="22"/>
    </location>
</feature>
<dbReference type="KEGG" id="moc:BB934_23335"/>
<evidence type="ECO:0000256" key="5">
    <source>
        <dbReference type="SAM" id="MobiDB-lite"/>
    </source>
</evidence>
<evidence type="ECO:0000256" key="1">
    <source>
        <dbReference type="ARBA" id="ARBA00007125"/>
    </source>
</evidence>
<accession>A0A1B2ELE2</accession>
<dbReference type="PANTHER" id="PTHR30005">
    <property type="entry name" value="EXOPOLYPHOSPHATASE"/>
    <property type="match status" value="1"/>
</dbReference>
<dbReference type="Gene3D" id="3.30.420.150">
    <property type="entry name" value="Exopolyphosphatase. Domain 2"/>
    <property type="match status" value="1"/>
</dbReference>
<dbReference type="GO" id="GO:0006793">
    <property type="term" value="P:phosphorus metabolic process"/>
    <property type="evidence" value="ECO:0007669"/>
    <property type="project" value="InterPro"/>
</dbReference>
<dbReference type="InterPro" id="IPR022371">
    <property type="entry name" value="Exopolyphosphatase"/>
</dbReference>
<dbReference type="PANTHER" id="PTHR30005:SF0">
    <property type="entry name" value="RETROGRADE REGULATION PROTEIN 2"/>
    <property type="match status" value="1"/>
</dbReference>
<keyword evidence="3" id="KW-0378">Hydrolase</keyword>
<organism evidence="8">
    <name type="scientific">Microvirga ossetica</name>
    <dbReference type="NCBI Taxonomy" id="1882682"/>
    <lineage>
        <taxon>Bacteria</taxon>
        <taxon>Pseudomonadati</taxon>
        <taxon>Pseudomonadota</taxon>
        <taxon>Alphaproteobacteria</taxon>
        <taxon>Hyphomicrobiales</taxon>
        <taxon>Methylobacteriaceae</taxon>
        <taxon>Microvirga</taxon>
    </lineage>
</organism>
<dbReference type="GO" id="GO:0004309">
    <property type="term" value="F:exopolyphosphatase activity"/>
    <property type="evidence" value="ECO:0007669"/>
    <property type="project" value="UniProtKB-EC"/>
</dbReference>
<dbReference type="NCBIfam" id="TIGR03706">
    <property type="entry name" value="exo_poly_only"/>
    <property type="match status" value="1"/>
</dbReference>
<dbReference type="Gene3D" id="3.30.420.40">
    <property type="match status" value="1"/>
</dbReference>
<feature type="domain" description="Exopolyphosphatase C-terminal" evidence="7">
    <location>
        <begin position="339"/>
        <end position="517"/>
    </location>
</feature>
<dbReference type="Pfam" id="PF21697">
    <property type="entry name" value="Ppx_C"/>
    <property type="match status" value="1"/>
</dbReference>
<dbReference type="InterPro" id="IPR003695">
    <property type="entry name" value="Ppx_GppA_N"/>
</dbReference>
<reference evidence="8" key="1">
    <citation type="submission" date="2016-07" db="EMBL/GenBank/DDBJ databases">
        <title>Microvirga ossetica sp. nov. a new species of rhizobia isolated from root nodules of the legume species Vicia alpestris Steven originated from North Ossetia region in the Caucasus.</title>
        <authorList>
            <person name="Safronova V.I."/>
            <person name="Kuznetsova I.G."/>
            <person name="Sazanova A.L."/>
            <person name="Belimov A."/>
            <person name="Andronov E."/>
            <person name="Osledkin Y.S."/>
            <person name="Onishchuk O.P."/>
            <person name="Kurchak O.N."/>
            <person name="Shaposhnikov A.I."/>
            <person name="Willems A."/>
            <person name="Tikhonovich I.A."/>
        </authorList>
    </citation>
    <scope>NUCLEOTIDE SEQUENCE [LARGE SCALE GENOMIC DNA]</scope>
    <source>
        <strain evidence="8">V5/3M</strain>
    </source>
</reference>
<dbReference type="EC" id="3.6.1.11" evidence="2"/>
<dbReference type="SUPFAM" id="SSF109604">
    <property type="entry name" value="HD-domain/PDEase-like"/>
    <property type="match status" value="1"/>
</dbReference>
<dbReference type="Pfam" id="PF02541">
    <property type="entry name" value="Ppx-GppA"/>
    <property type="match status" value="1"/>
</dbReference>
<evidence type="ECO:0000259" key="6">
    <source>
        <dbReference type="Pfam" id="PF02541"/>
    </source>
</evidence>
<evidence type="ECO:0000256" key="4">
    <source>
        <dbReference type="ARBA" id="ARBA00047607"/>
    </source>
</evidence>
<evidence type="ECO:0000256" key="2">
    <source>
        <dbReference type="ARBA" id="ARBA00012451"/>
    </source>
</evidence>
<evidence type="ECO:0000256" key="3">
    <source>
        <dbReference type="ARBA" id="ARBA00022801"/>
    </source>
</evidence>
<dbReference type="Gene3D" id="1.10.3210.10">
    <property type="entry name" value="Hypothetical protein af1432"/>
    <property type="match status" value="1"/>
</dbReference>
<dbReference type="AlphaFoldDB" id="A0A1B2ELE2"/>
<dbReference type="InterPro" id="IPR043129">
    <property type="entry name" value="ATPase_NBD"/>
</dbReference>
<dbReference type="EMBL" id="CP016616">
    <property type="protein sequence ID" value="ANY80800.1"/>
    <property type="molecule type" value="Genomic_DNA"/>
</dbReference>
<protein>
    <recommendedName>
        <fullName evidence="2">exopolyphosphatase</fullName>
        <ecNumber evidence="2">3.6.1.11</ecNumber>
    </recommendedName>
</protein>
<feature type="domain" description="Ppx/GppA phosphatase N-terminal" evidence="6">
    <location>
        <begin position="60"/>
        <end position="330"/>
    </location>
</feature>
<sequence length="526" mass="56952">MANPSKPQVPRRSPSAGNADMPALSFEAPGRLKLGRPVAIIDIGSNSVRLVAYEGLTRAVTPIYNEKVLCGLGRHVATTGRLDDDAVDRALRALARFRVLCETMNVSDIFVLATAAARDASNGPAFLAAAEKACGQPISLLSGAEEARASALGVIAGFHAPDGIVGDMGGGSLELVDVKGAQVGQGITMPLGGLALQDVSGGSLKRAQRIVREALERAPEYLENLHGRTFYAVGGTWRALARLHQAARDYPLHVMHGYIIDPDDGLDFLRLVEEADSKTLKDIESVSEARRPLLAYGAIVLEEIIRLGEPKEVAISAFGVREGVLFDKLDAQTRERDPLIAAASDLNLLRSRSPRHGEELSQWTEAFIRSLNLPETAYDTRMRRAACLLADIGWRAHPDYRGEQSLNLIAYGAFAGLDHPGRAYLALSIFFRHEGLSPDKVSSRIKTLAGPRLLERARLLAALMRVAYPVSVAMEGVLPQAPLLARGNQVVLQLPEHMEPLANERLSSRLRALGKLLNMEPVIEIH</sequence>
<gene>
    <name evidence="8" type="ORF">BB934_23335</name>
</gene>
<proteinExistence type="inferred from homology"/>